<dbReference type="EMBL" id="NWBP01000001">
    <property type="protein sequence ID" value="PCC83886.1"/>
    <property type="molecule type" value="Genomic_DNA"/>
</dbReference>
<accession>A0A2A4ANV9</accession>
<protein>
    <submittedName>
        <fullName evidence="1">Uncharacterized protein</fullName>
    </submittedName>
</protein>
<comment type="caution">
    <text evidence="1">The sequence shown here is derived from an EMBL/GenBank/DDBJ whole genome shotgun (WGS) entry which is preliminary data.</text>
</comment>
<gene>
    <name evidence="1" type="ORF">COM45_00180</name>
</gene>
<name>A0A2A4ANV9_9CORY</name>
<sequence length="85" mass="9689">MAPVEIGADYRVYNLRSSALENLLHKVFVVVRLKVPQVGIDGRTYNPHEWFVALLPVINQAIQMIQTGDIVSVVYDPEKQKLVER</sequence>
<evidence type="ECO:0000313" key="1">
    <source>
        <dbReference type="EMBL" id="PCC83886.1"/>
    </source>
</evidence>
<organism evidence="1 2">
    <name type="scientific">Corynebacterium accolens</name>
    <dbReference type="NCBI Taxonomy" id="38284"/>
    <lineage>
        <taxon>Bacteria</taxon>
        <taxon>Bacillati</taxon>
        <taxon>Actinomycetota</taxon>
        <taxon>Actinomycetes</taxon>
        <taxon>Mycobacteriales</taxon>
        <taxon>Corynebacteriaceae</taxon>
        <taxon>Corynebacterium</taxon>
    </lineage>
</organism>
<dbReference type="Proteomes" id="UP000218690">
    <property type="component" value="Unassembled WGS sequence"/>
</dbReference>
<evidence type="ECO:0000313" key="2">
    <source>
        <dbReference type="Proteomes" id="UP000218690"/>
    </source>
</evidence>
<proteinExistence type="predicted"/>
<reference evidence="1 2" key="1">
    <citation type="submission" date="2017-09" db="EMBL/GenBank/DDBJ databases">
        <title>Draft Genome Sequence of Corynebacterium accolens AH4003.</title>
        <authorList>
            <person name="Chen Y."/>
            <person name="Oosthuysen W.F."/>
            <person name="Kelley S."/>
            <person name="Horswill A."/>
        </authorList>
    </citation>
    <scope>NUCLEOTIDE SEQUENCE [LARGE SCALE GENOMIC DNA]</scope>
    <source>
        <strain evidence="1 2">AH4003</strain>
    </source>
</reference>
<dbReference type="AlphaFoldDB" id="A0A2A4ANV9"/>